<dbReference type="Proteomes" id="UP000219331">
    <property type="component" value="Unassembled WGS sequence"/>
</dbReference>
<dbReference type="Gene3D" id="3.50.50.60">
    <property type="entry name" value="FAD/NAD(P)-binding domain"/>
    <property type="match status" value="1"/>
</dbReference>
<sequence length="411" mass="44589">MAPALFLEPTACHRTGIDVSAETFDVAIVGGAVMGSSIACHLAMDPDFTGRVVVIEKDPSYRTCASALSAASIRQQFSEPTNIAISLYGIEFLREIGTRLAVGGERPAIDLHEGGYLFLATADKRHILEENHALQTRMGADIAFLEPNELLARFPWLNVEDIAAGCWGRTGEGWFDGYGLMQAFRKKARALGVPYLAAEVLDAAREGEGFCLQLSDGRTISAGKLVNAAGAEGAARLSRQLGIELPVESRKRMIFTFDCREPVTGCPLLIDPTGTYVRPEGTGFLCGSAPPQERDPDTRDFDVEHDFFDEYLWPVLATRVPAFEAIRPGQAWAGHYDMNLFDHNAILGTVDGHPGLYLATGFSGHGLQQSPAVGRGIAELILHGAWRSLDLGELSHERIAQGRPVLEKNVV</sequence>
<evidence type="ECO:0000313" key="4">
    <source>
        <dbReference type="Proteomes" id="UP000219331"/>
    </source>
</evidence>
<dbReference type="STRING" id="538381.GCA_001696535_04477"/>
<dbReference type="InterPro" id="IPR036188">
    <property type="entry name" value="FAD/NAD-bd_sf"/>
</dbReference>
<gene>
    <name evidence="3" type="ORF">SAMN05421512_103366</name>
</gene>
<dbReference type="GO" id="GO:0032981">
    <property type="term" value="P:mitochondrial respiratory chain complex I assembly"/>
    <property type="evidence" value="ECO:0007669"/>
    <property type="project" value="TreeGrafter"/>
</dbReference>
<name>A0A285S1R9_9HYPH</name>
<reference evidence="3 4" key="1">
    <citation type="submission" date="2017-08" db="EMBL/GenBank/DDBJ databases">
        <authorList>
            <person name="de Groot N.N."/>
        </authorList>
    </citation>
    <scope>NUCLEOTIDE SEQUENCE [LARGE SCALE GENOMIC DNA]</scope>
    <source>
        <strain evidence="3 4">USBA 352</strain>
    </source>
</reference>
<dbReference type="PANTHER" id="PTHR13847:SF287">
    <property type="entry name" value="FAD-DEPENDENT OXIDOREDUCTASE DOMAIN-CONTAINING PROTEIN 1"/>
    <property type="match status" value="1"/>
</dbReference>
<feature type="domain" description="FAD dependent oxidoreductase" evidence="2">
    <location>
        <begin position="25"/>
        <end position="380"/>
    </location>
</feature>
<evidence type="ECO:0000256" key="1">
    <source>
        <dbReference type="ARBA" id="ARBA00023002"/>
    </source>
</evidence>
<dbReference type="GO" id="GO:0005737">
    <property type="term" value="C:cytoplasm"/>
    <property type="evidence" value="ECO:0007669"/>
    <property type="project" value="TreeGrafter"/>
</dbReference>
<dbReference type="EMBL" id="OBML01000003">
    <property type="protein sequence ID" value="SOC00799.1"/>
    <property type="molecule type" value="Genomic_DNA"/>
</dbReference>
<protein>
    <submittedName>
        <fullName evidence="3">Glycine/D-amino acid oxidase</fullName>
    </submittedName>
</protein>
<dbReference type="GO" id="GO:0016491">
    <property type="term" value="F:oxidoreductase activity"/>
    <property type="evidence" value="ECO:0007669"/>
    <property type="project" value="UniProtKB-KW"/>
</dbReference>
<dbReference type="Pfam" id="PF01266">
    <property type="entry name" value="DAO"/>
    <property type="match status" value="1"/>
</dbReference>
<proteinExistence type="predicted"/>
<keyword evidence="1" id="KW-0560">Oxidoreductase</keyword>
<keyword evidence="4" id="KW-1185">Reference proteome</keyword>
<evidence type="ECO:0000259" key="2">
    <source>
        <dbReference type="Pfam" id="PF01266"/>
    </source>
</evidence>
<evidence type="ECO:0000313" key="3">
    <source>
        <dbReference type="EMBL" id="SOC00799.1"/>
    </source>
</evidence>
<dbReference type="AlphaFoldDB" id="A0A285S1R9"/>
<dbReference type="SUPFAM" id="SSF51905">
    <property type="entry name" value="FAD/NAD(P)-binding domain"/>
    <property type="match status" value="1"/>
</dbReference>
<accession>A0A285S1R9</accession>
<dbReference type="Gene3D" id="3.30.9.10">
    <property type="entry name" value="D-Amino Acid Oxidase, subunit A, domain 2"/>
    <property type="match status" value="1"/>
</dbReference>
<dbReference type="InterPro" id="IPR006076">
    <property type="entry name" value="FAD-dep_OxRdtase"/>
</dbReference>
<dbReference type="PANTHER" id="PTHR13847">
    <property type="entry name" value="SARCOSINE DEHYDROGENASE-RELATED"/>
    <property type="match status" value="1"/>
</dbReference>
<organism evidence="3 4">
    <name type="scientific">Stappia indica</name>
    <dbReference type="NCBI Taxonomy" id="538381"/>
    <lineage>
        <taxon>Bacteria</taxon>
        <taxon>Pseudomonadati</taxon>
        <taxon>Pseudomonadota</taxon>
        <taxon>Alphaproteobacteria</taxon>
        <taxon>Hyphomicrobiales</taxon>
        <taxon>Stappiaceae</taxon>
        <taxon>Stappia</taxon>
    </lineage>
</organism>